<proteinExistence type="inferred from homology"/>
<accession>A0ABV8U5I7</accession>
<dbReference type="InterPro" id="IPR020476">
    <property type="entry name" value="Nudix_hydrolase"/>
</dbReference>
<dbReference type="InterPro" id="IPR015797">
    <property type="entry name" value="NUDIX_hydrolase-like_dom_sf"/>
</dbReference>
<dbReference type="Pfam" id="PF00293">
    <property type="entry name" value="NUDIX"/>
    <property type="match status" value="1"/>
</dbReference>
<dbReference type="Gene3D" id="3.90.79.10">
    <property type="entry name" value="Nucleoside Triphosphate Pyrophosphohydrolase"/>
    <property type="match status" value="1"/>
</dbReference>
<dbReference type="PANTHER" id="PTHR43046:SF12">
    <property type="entry name" value="GDP-MANNOSE MANNOSYL HYDROLASE"/>
    <property type="match status" value="1"/>
</dbReference>
<evidence type="ECO:0000259" key="6">
    <source>
        <dbReference type="PROSITE" id="PS51462"/>
    </source>
</evidence>
<dbReference type="PANTHER" id="PTHR43046">
    <property type="entry name" value="GDP-MANNOSE MANNOSYL HYDROLASE"/>
    <property type="match status" value="1"/>
</dbReference>
<dbReference type="SUPFAM" id="SSF55811">
    <property type="entry name" value="Nudix"/>
    <property type="match status" value="1"/>
</dbReference>
<comment type="similarity">
    <text evidence="2 5">Belongs to the Nudix hydrolase family.</text>
</comment>
<evidence type="ECO:0000313" key="8">
    <source>
        <dbReference type="Proteomes" id="UP001595823"/>
    </source>
</evidence>
<sequence>MEPGPIPRPCSRVLLIDREHRTLLLHSSEYYGPGIEYFLVPGGAAEPGESPVETAVREVFEETGLRTTPERLGDPVARTAGAWHNRSDGRRYRNDEHFYALRVDRFEPDFGGMEQAEDGESTGWAWMSADRLREADAGTYPVGVSAVVEHVLRGGRGALRVPWTDFDETAVRCPLPPEGRHRTDGGFRLRR</sequence>
<reference evidence="8" key="1">
    <citation type="journal article" date="2019" name="Int. J. Syst. Evol. Microbiol.">
        <title>The Global Catalogue of Microorganisms (GCM) 10K type strain sequencing project: providing services to taxonomists for standard genome sequencing and annotation.</title>
        <authorList>
            <consortium name="The Broad Institute Genomics Platform"/>
            <consortium name="The Broad Institute Genome Sequencing Center for Infectious Disease"/>
            <person name="Wu L."/>
            <person name="Ma J."/>
        </authorList>
    </citation>
    <scope>NUCLEOTIDE SEQUENCE [LARGE SCALE GENOMIC DNA]</scope>
    <source>
        <strain evidence="8">IBRC-M 10908</strain>
    </source>
</reference>
<dbReference type="InterPro" id="IPR020084">
    <property type="entry name" value="NUDIX_hydrolase_CS"/>
</dbReference>
<dbReference type="Proteomes" id="UP001595823">
    <property type="component" value="Unassembled WGS sequence"/>
</dbReference>
<keyword evidence="4" id="KW-0460">Magnesium</keyword>
<feature type="domain" description="Nudix hydrolase" evidence="6">
    <location>
        <begin position="6"/>
        <end position="150"/>
    </location>
</feature>
<keyword evidence="8" id="KW-1185">Reference proteome</keyword>
<dbReference type="PRINTS" id="PR00502">
    <property type="entry name" value="NUDIXFAMILY"/>
</dbReference>
<comment type="cofactor">
    <cofactor evidence="1">
        <name>Mg(2+)</name>
        <dbReference type="ChEBI" id="CHEBI:18420"/>
    </cofactor>
</comment>
<gene>
    <name evidence="7" type="ORF">ACFPET_21840</name>
</gene>
<evidence type="ECO:0000256" key="2">
    <source>
        <dbReference type="ARBA" id="ARBA00005582"/>
    </source>
</evidence>
<protein>
    <submittedName>
        <fullName evidence="7">NUDIX hydrolase</fullName>
    </submittedName>
</protein>
<evidence type="ECO:0000313" key="7">
    <source>
        <dbReference type="EMBL" id="MFC4337841.1"/>
    </source>
</evidence>
<dbReference type="RefSeq" id="WP_380625231.1">
    <property type="nucleotide sequence ID" value="NZ_JBHSDK010000061.1"/>
</dbReference>
<dbReference type="EMBL" id="JBHSDK010000061">
    <property type="protein sequence ID" value="MFC4337841.1"/>
    <property type="molecule type" value="Genomic_DNA"/>
</dbReference>
<evidence type="ECO:0000256" key="3">
    <source>
        <dbReference type="ARBA" id="ARBA00022801"/>
    </source>
</evidence>
<evidence type="ECO:0000256" key="4">
    <source>
        <dbReference type="ARBA" id="ARBA00022842"/>
    </source>
</evidence>
<dbReference type="PROSITE" id="PS00893">
    <property type="entry name" value="NUDIX_BOX"/>
    <property type="match status" value="1"/>
</dbReference>
<evidence type="ECO:0000256" key="5">
    <source>
        <dbReference type="RuleBase" id="RU003476"/>
    </source>
</evidence>
<keyword evidence="3 5" id="KW-0378">Hydrolase</keyword>
<dbReference type="InterPro" id="IPR000086">
    <property type="entry name" value="NUDIX_hydrolase_dom"/>
</dbReference>
<dbReference type="GO" id="GO:0016787">
    <property type="term" value="F:hydrolase activity"/>
    <property type="evidence" value="ECO:0007669"/>
    <property type="project" value="UniProtKB-KW"/>
</dbReference>
<dbReference type="PROSITE" id="PS51462">
    <property type="entry name" value="NUDIX"/>
    <property type="match status" value="1"/>
</dbReference>
<name>A0ABV8U5I7_9ACTN</name>
<dbReference type="CDD" id="cd04685">
    <property type="entry name" value="NUDIX_Hydrolase"/>
    <property type="match status" value="1"/>
</dbReference>
<comment type="caution">
    <text evidence="7">The sequence shown here is derived from an EMBL/GenBank/DDBJ whole genome shotgun (WGS) entry which is preliminary data.</text>
</comment>
<organism evidence="7 8">
    <name type="scientific">Salininema proteolyticum</name>
    <dbReference type="NCBI Taxonomy" id="1607685"/>
    <lineage>
        <taxon>Bacteria</taxon>
        <taxon>Bacillati</taxon>
        <taxon>Actinomycetota</taxon>
        <taxon>Actinomycetes</taxon>
        <taxon>Glycomycetales</taxon>
        <taxon>Glycomycetaceae</taxon>
        <taxon>Salininema</taxon>
    </lineage>
</organism>
<evidence type="ECO:0000256" key="1">
    <source>
        <dbReference type="ARBA" id="ARBA00001946"/>
    </source>
</evidence>